<gene>
    <name evidence="3" type="ORF">GCM10022239_12040</name>
</gene>
<dbReference type="PANTHER" id="PTHR43283:SF7">
    <property type="entry name" value="BETA-LACTAMASE-RELATED DOMAIN-CONTAINING PROTEIN"/>
    <property type="match status" value="1"/>
</dbReference>
<evidence type="ECO:0000259" key="2">
    <source>
        <dbReference type="Pfam" id="PF00144"/>
    </source>
</evidence>
<dbReference type="Proteomes" id="UP001501004">
    <property type="component" value="Unassembled WGS sequence"/>
</dbReference>
<keyword evidence="3" id="KW-0378">Hydrolase</keyword>
<dbReference type="InterPro" id="IPR012338">
    <property type="entry name" value="Beta-lactam/transpept-like"/>
</dbReference>
<dbReference type="GO" id="GO:0016787">
    <property type="term" value="F:hydrolase activity"/>
    <property type="evidence" value="ECO:0007669"/>
    <property type="project" value="UniProtKB-KW"/>
</dbReference>
<dbReference type="InterPro" id="IPR001466">
    <property type="entry name" value="Beta-lactam-related"/>
</dbReference>
<protein>
    <submittedName>
        <fullName evidence="3">Serine hydrolase</fullName>
    </submittedName>
</protein>
<name>A0ABP7FI52_9MICO</name>
<dbReference type="PANTHER" id="PTHR43283">
    <property type="entry name" value="BETA-LACTAMASE-RELATED"/>
    <property type="match status" value="1"/>
</dbReference>
<dbReference type="Pfam" id="PF00144">
    <property type="entry name" value="Beta-lactamase"/>
    <property type="match status" value="1"/>
</dbReference>
<sequence length="401" mass="44441">MTGTAWTSAGMSEPATARGRQLRERGMDQERPTIDTWQDPPFNRWTFSHVDEFVTSVSISTGRERSQKAVNDLDAFSGKVPELERRLAQTWTDVILVVHEDRIVGEWYGEGSRPDDRHLLMSVSKSICGIVVGALADDGLIEPSRTVAHYIPELAESAYGTATVQQVLDMTVAVEYLEEYADLNSHVRAHDRVAGWRTRFDTDPRDTHEFLMGLRPAGEHGKVFQYCSANTDVLAWLVEVVTGKRYHEVVGERVWSRLDAQSDARITVDSSGFAFANGGISCTARDLAGVGRLMLAGGEFDGRRIVSDGWVRATMAGGDPEAARGLPYQDIHPNGSYKNHWWATGNERGSVYAVGIHGQYVWLDPPTRTVIVKFSSAPEALGRTMNSDHARLFQELCAALE</sequence>
<feature type="domain" description="Beta-lactamase-related" evidence="2">
    <location>
        <begin position="93"/>
        <end position="379"/>
    </location>
</feature>
<proteinExistence type="predicted"/>
<dbReference type="RefSeq" id="WP_344754760.1">
    <property type="nucleotide sequence ID" value="NZ_BAABAE010000003.1"/>
</dbReference>
<feature type="compositionally biased region" description="Basic and acidic residues" evidence="1">
    <location>
        <begin position="21"/>
        <end position="33"/>
    </location>
</feature>
<dbReference type="SUPFAM" id="SSF56601">
    <property type="entry name" value="beta-lactamase/transpeptidase-like"/>
    <property type="match status" value="1"/>
</dbReference>
<dbReference type="EMBL" id="BAABAE010000003">
    <property type="protein sequence ID" value="GAA3737998.1"/>
    <property type="molecule type" value="Genomic_DNA"/>
</dbReference>
<dbReference type="InterPro" id="IPR050789">
    <property type="entry name" value="Diverse_Enzym_Activities"/>
</dbReference>
<keyword evidence="4" id="KW-1185">Reference proteome</keyword>
<evidence type="ECO:0000313" key="3">
    <source>
        <dbReference type="EMBL" id="GAA3737998.1"/>
    </source>
</evidence>
<feature type="compositionally biased region" description="Polar residues" evidence="1">
    <location>
        <begin position="1"/>
        <end position="10"/>
    </location>
</feature>
<accession>A0ABP7FI52</accession>
<evidence type="ECO:0000256" key="1">
    <source>
        <dbReference type="SAM" id="MobiDB-lite"/>
    </source>
</evidence>
<organism evidence="3 4">
    <name type="scientific">Leifsonella bigeumensis</name>
    <dbReference type="NCBI Taxonomy" id="433643"/>
    <lineage>
        <taxon>Bacteria</taxon>
        <taxon>Bacillati</taxon>
        <taxon>Actinomycetota</taxon>
        <taxon>Actinomycetes</taxon>
        <taxon>Micrococcales</taxon>
        <taxon>Microbacteriaceae</taxon>
        <taxon>Leifsonella</taxon>
    </lineage>
</organism>
<dbReference type="Gene3D" id="3.40.710.10">
    <property type="entry name" value="DD-peptidase/beta-lactamase superfamily"/>
    <property type="match status" value="1"/>
</dbReference>
<reference evidence="4" key="1">
    <citation type="journal article" date="2019" name="Int. J. Syst. Evol. Microbiol.">
        <title>The Global Catalogue of Microorganisms (GCM) 10K type strain sequencing project: providing services to taxonomists for standard genome sequencing and annotation.</title>
        <authorList>
            <consortium name="The Broad Institute Genomics Platform"/>
            <consortium name="The Broad Institute Genome Sequencing Center for Infectious Disease"/>
            <person name="Wu L."/>
            <person name="Ma J."/>
        </authorList>
    </citation>
    <scope>NUCLEOTIDE SEQUENCE [LARGE SCALE GENOMIC DNA]</scope>
    <source>
        <strain evidence="4">JCM 16949</strain>
    </source>
</reference>
<comment type="caution">
    <text evidence="3">The sequence shown here is derived from an EMBL/GenBank/DDBJ whole genome shotgun (WGS) entry which is preliminary data.</text>
</comment>
<feature type="region of interest" description="Disordered" evidence="1">
    <location>
        <begin position="1"/>
        <end position="38"/>
    </location>
</feature>
<evidence type="ECO:0000313" key="4">
    <source>
        <dbReference type="Proteomes" id="UP001501004"/>
    </source>
</evidence>